<dbReference type="SUPFAM" id="SSF49899">
    <property type="entry name" value="Concanavalin A-like lectins/glucanases"/>
    <property type="match status" value="1"/>
</dbReference>
<dbReference type="EMBL" id="CP011125">
    <property type="protein sequence ID" value="AKF09952.1"/>
    <property type="molecule type" value="Genomic_DNA"/>
</dbReference>
<dbReference type="AlphaFoldDB" id="A0A0F6W8E9"/>
<dbReference type="InterPro" id="IPR006558">
    <property type="entry name" value="LamG-like"/>
</dbReference>
<evidence type="ECO:0000313" key="6">
    <source>
        <dbReference type="Proteomes" id="UP000034883"/>
    </source>
</evidence>
<dbReference type="RefSeq" id="WP_157069740.1">
    <property type="nucleotide sequence ID" value="NZ_CP011125.1"/>
</dbReference>
<dbReference type="PROSITE" id="PS51257">
    <property type="entry name" value="PROKAR_LIPOPROTEIN"/>
    <property type="match status" value="1"/>
</dbReference>
<dbReference type="KEGG" id="samy:DB32_007101"/>
<feature type="domain" description="LamG-like jellyroll fold" evidence="4">
    <location>
        <begin position="307"/>
        <end position="450"/>
    </location>
</feature>
<evidence type="ECO:0000256" key="1">
    <source>
        <dbReference type="ARBA" id="ARBA00022729"/>
    </source>
</evidence>
<feature type="signal peptide" evidence="3">
    <location>
        <begin position="1"/>
        <end position="16"/>
    </location>
</feature>
<reference evidence="5 6" key="1">
    <citation type="submission" date="2015-03" db="EMBL/GenBank/DDBJ databases">
        <title>Genome assembly of Sandaracinus amylolyticus DSM 53668.</title>
        <authorList>
            <person name="Sharma G."/>
            <person name="Subramanian S."/>
        </authorList>
    </citation>
    <scope>NUCLEOTIDE SEQUENCE [LARGE SCALE GENOMIC DNA]</scope>
    <source>
        <strain evidence="5 6">DSM 53668</strain>
    </source>
</reference>
<dbReference type="Pfam" id="PF13385">
    <property type="entry name" value="Laminin_G_3"/>
    <property type="match status" value="1"/>
</dbReference>
<dbReference type="OrthoDB" id="7294637at2"/>
<evidence type="ECO:0000259" key="4">
    <source>
        <dbReference type="SMART" id="SM00560"/>
    </source>
</evidence>
<gene>
    <name evidence="5" type="ORF">DB32_007101</name>
</gene>
<keyword evidence="2" id="KW-1015">Disulfide bond</keyword>
<feature type="chain" id="PRO_5002511396" description="LamG-like jellyroll fold domain-containing protein" evidence="3">
    <location>
        <begin position="17"/>
        <end position="476"/>
    </location>
</feature>
<keyword evidence="1 3" id="KW-0732">Signal</keyword>
<evidence type="ECO:0000256" key="3">
    <source>
        <dbReference type="SAM" id="SignalP"/>
    </source>
</evidence>
<dbReference type="InterPro" id="IPR013320">
    <property type="entry name" value="ConA-like_dom_sf"/>
</dbReference>
<dbReference type="Proteomes" id="UP000034883">
    <property type="component" value="Chromosome"/>
</dbReference>
<evidence type="ECO:0000256" key="2">
    <source>
        <dbReference type="ARBA" id="ARBA00023157"/>
    </source>
</evidence>
<dbReference type="SMART" id="SM00560">
    <property type="entry name" value="LamGL"/>
    <property type="match status" value="1"/>
</dbReference>
<accession>A0A0F6W8E9</accession>
<proteinExistence type="predicted"/>
<keyword evidence="6" id="KW-1185">Reference proteome</keyword>
<sequence length="476" mass="50407">MSARTAAFLLTALALAACEPEDPGTPVAADALCGEIAAIVCGSDTACFPGSTPDDCVETQAARCDEIVQPLVDDPRLAYDPLRAGAFVESLRAQGDACWEAPFDYASFLDVFAGTGALGADCTPARLDAISLRVSSLSCADRAACRLHLRADGSTVGVCEARRDDACSHALDCEADEFCSLPARWQPGVWGECRPLRADGWSCASDLECASRHCEGTCTARPALARPLEVPYSELVLGAEPIAYLRFAESGARFTDSSGHGHAGEVMGGAMRASQGAIEDDTSGALQLGGEGQFVRVAGLDELEDAEGLSLECWFRRDDVTESRPLLDLSDAMGFGPHVWNHDRGDKVFANFVDGADAQHPIMSGEGAITASTWHHVVATFDGAMGRLYLDGARVGEVMLPAPAEEGDPVLHVTDTLYVGHRVAMGEQAARSFAGVIDEVAVYDHALDEPTIRRHHDAGVAGAIENELPLYTWLAP</sequence>
<evidence type="ECO:0000313" key="5">
    <source>
        <dbReference type="EMBL" id="AKF09952.1"/>
    </source>
</evidence>
<organism evidence="5 6">
    <name type="scientific">Sandaracinus amylolyticus</name>
    <dbReference type="NCBI Taxonomy" id="927083"/>
    <lineage>
        <taxon>Bacteria</taxon>
        <taxon>Pseudomonadati</taxon>
        <taxon>Myxococcota</taxon>
        <taxon>Polyangia</taxon>
        <taxon>Polyangiales</taxon>
        <taxon>Sandaracinaceae</taxon>
        <taxon>Sandaracinus</taxon>
    </lineage>
</organism>
<dbReference type="Gene3D" id="2.60.120.200">
    <property type="match status" value="1"/>
</dbReference>
<name>A0A0F6W8E9_9BACT</name>
<dbReference type="STRING" id="927083.DB32_007101"/>
<protein>
    <recommendedName>
        <fullName evidence="4">LamG-like jellyroll fold domain-containing protein</fullName>
    </recommendedName>
</protein>